<dbReference type="InterPro" id="IPR003356">
    <property type="entry name" value="DNA_methylase_A-5"/>
</dbReference>
<proteinExistence type="predicted"/>
<dbReference type="Pfam" id="PF02384">
    <property type="entry name" value="N6_Mtase"/>
    <property type="match status" value="1"/>
</dbReference>
<dbReference type="KEGG" id="asc:ASAC_0251"/>
<dbReference type="PROSITE" id="PS00092">
    <property type="entry name" value="N6_MTASE"/>
    <property type="match status" value="1"/>
</dbReference>
<keyword evidence="4" id="KW-0808">Transferase</keyword>
<keyword evidence="5" id="KW-1185">Reference proteome</keyword>
<dbReference type="STRING" id="666510.ASAC_0251"/>
<protein>
    <submittedName>
        <fullName evidence="4">Site specific DNA-methyltransferase</fullName>
    </submittedName>
</protein>
<dbReference type="Gene3D" id="3.90.220.20">
    <property type="entry name" value="DNA methylase specificity domains"/>
    <property type="match status" value="1"/>
</dbReference>
<dbReference type="eggNOG" id="arCOG02632">
    <property type="taxonomic scope" value="Archaea"/>
</dbReference>
<evidence type="ECO:0000259" key="3">
    <source>
        <dbReference type="Pfam" id="PF02384"/>
    </source>
</evidence>
<dbReference type="HOGENOM" id="CLU_588785_0_0_2"/>
<keyword evidence="2" id="KW-0238">DNA-binding</keyword>
<evidence type="ECO:0000313" key="5">
    <source>
        <dbReference type="Proteomes" id="UP000000346"/>
    </source>
</evidence>
<dbReference type="Gene3D" id="3.40.50.150">
    <property type="entry name" value="Vaccinia Virus protein VP39"/>
    <property type="match status" value="1"/>
</dbReference>
<dbReference type="GO" id="GO:0003677">
    <property type="term" value="F:DNA binding"/>
    <property type="evidence" value="ECO:0007669"/>
    <property type="project" value="UniProtKB-KW"/>
</dbReference>
<name>D9Q020_ACIS3</name>
<dbReference type="SUPFAM" id="SSF53335">
    <property type="entry name" value="S-adenosyl-L-methionine-dependent methyltransferases"/>
    <property type="match status" value="1"/>
</dbReference>
<organism evidence="4 5">
    <name type="scientific">Acidilobus saccharovorans (strain DSM 16705 / JCM 18335 / VKM B-2471 / 345-15)</name>
    <dbReference type="NCBI Taxonomy" id="666510"/>
    <lineage>
        <taxon>Archaea</taxon>
        <taxon>Thermoproteota</taxon>
        <taxon>Thermoprotei</taxon>
        <taxon>Acidilobales</taxon>
        <taxon>Acidilobaceae</taxon>
        <taxon>Acidilobus</taxon>
    </lineage>
</organism>
<dbReference type="REBASE" id="27398">
    <property type="entry name" value="M.Asa345ORF251P"/>
</dbReference>
<feature type="domain" description="DNA methylase adenine-specific" evidence="3">
    <location>
        <begin position="10"/>
        <end position="238"/>
    </location>
</feature>
<keyword evidence="1" id="KW-0680">Restriction system</keyword>
<dbReference type="GO" id="GO:0009307">
    <property type="term" value="P:DNA restriction-modification system"/>
    <property type="evidence" value="ECO:0007669"/>
    <property type="project" value="UniProtKB-KW"/>
</dbReference>
<dbReference type="InterPro" id="IPR002052">
    <property type="entry name" value="DNA_methylase_N6_adenine_CS"/>
</dbReference>
<dbReference type="AlphaFoldDB" id="D9Q020"/>
<evidence type="ECO:0000256" key="2">
    <source>
        <dbReference type="ARBA" id="ARBA00023125"/>
    </source>
</evidence>
<dbReference type="InterPro" id="IPR029063">
    <property type="entry name" value="SAM-dependent_MTases_sf"/>
</dbReference>
<reference evidence="4 5" key="1">
    <citation type="journal article" date="2010" name="Appl. Environ. Microbiol.">
        <title>The genome sequence of the crenarchaeon Acidilobus saccharovorans supports a new order, Acidilobales, and suggests an important ecological role in terrestrial acidic hot springs.</title>
        <authorList>
            <person name="Mardanov A.V."/>
            <person name="Svetlitchnyi V.A."/>
            <person name="Beletsky A.V."/>
            <person name="Prokofeva M.I."/>
            <person name="Bonch-Osmolovskaya E.A."/>
            <person name="Ravin N.V."/>
            <person name="Skryabin K.G."/>
        </authorList>
    </citation>
    <scope>NUCLEOTIDE SEQUENCE [LARGE SCALE GENOMIC DNA]</scope>
    <source>
        <strain evidence="5">DSM 16705 / JCM 18335 / VKM B-2471 / 345-15</strain>
    </source>
</reference>
<dbReference type="EMBL" id="CP001742">
    <property type="protein sequence ID" value="ADL18658.1"/>
    <property type="molecule type" value="Genomic_DNA"/>
</dbReference>
<dbReference type="GO" id="GO:0032259">
    <property type="term" value="P:methylation"/>
    <property type="evidence" value="ECO:0007669"/>
    <property type="project" value="UniProtKB-KW"/>
</dbReference>
<gene>
    <name evidence="4" type="ordered locus">ASAC_0251</name>
</gene>
<dbReference type="PANTHER" id="PTHR42998:SF1">
    <property type="entry name" value="TYPE I RESTRICTION ENZYME HINDI METHYLASE SUBUNIT"/>
    <property type="match status" value="1"/>
</dbReference>
<sequence length="471" mass="53512">MGLQADNHFSRKEKVYGQFFTPPEVANFIVDFASTFVQEKNRAVDPACGDGVFLSALLRSGFREVWGMDIDGSVLNRMPEHVRKSAKVLIGDALVMNPLFPQDDALPANSFDLVVGNPPFSAKFGRVRDSRLELYELGRGRRSQAIEVLFLERFITLARPGGVIGIILPDGIFINKNYEYVRRFILKYKVLGVVSLPRGIFRSSLSTTSKTSVLFLRKARGDNDEVFMYEARDLDELQEVIRVYRERKGLWARVRPDSLHPKSYSAAEVKFSGSLPVKELGELVLDIHAGATEYGPRRRFADRGLRFISAKVVTPLGIDFRRDEKFIEPGSDMDKRRGHVEVDDIVFVRVGVGSAGRCAVIVDESDLGVADDWIYIIKVDKRRILPHYLAMFLQTELGQRQLESLKRGVGTVTIPISELRKVKVPVPSMDFQEWVRSEYLRMVKFLREGNKREAEKVFNVIKGKIEELVKH</sequence>
<dbReference type="PRINTS" id="PR00507">
    <property type="entry name" value="N12N6MTFRASE"/>
</dbReference>
<dbReference type="eggNOG" id="arCOG02626">
    <property type="taxonomic scope" value="Archaea"/>
</dbReference>
<keyword evidence="4" id="KW-0489">Methyltransferase</keyword>
<dbReference type="GO" id="GO:0008170">
    <property type="term" value="F:N-methyltransferase activity"/>
    <property type="evidence" value="ECO:0007669"/>
    <property type="project" value="InterPro"/>
</dbReference>
<dbReference type="CDD" id="cd02440">
    <property type="entry name" value="AdoMet_MTases"/>
    <property type="match status" value="1"/>
</dbReference>
<dbReference type="InterPro" id="IPR044946">
    <property type="entry name" value="Restrct_endonuc_typeI_TRD_sf"/>
</dbReference>
<dbReference type="InParanoid" id="D9Q020"/>
<evidence type="ECO:0000256" key="1">
    <source>
        <dbReference type="ARBA" id="ARBA00022747"/>
    </source>
</evidence>
<evidence type="ECO:0000313" key="4">
    <source>
        <dbReference type="EMBL" id="ADL18658.1"/>
    </source>
</evidence>
<dbReference type="PANTHER" id="PTHR42998">
    <property type="entry name" value="TYPE I RESTRICTION ENZYME HINDVIIP M PROTEIN-RELATED"/>
    <property type="match status" value="1"/>
</dbReference>
<dbReference type="SUPFAM" id="SSF116734">
    <property type="entry name" value="DNA methylase specificity domain"/>
    <property type="match status" value="1"/>
</dbReference>
<accession>D9Q020</accession>
<dbReference type="InterPro" id="IPR052916">
    <property type="entry name" value="Type-I_RE_MTase_Subunit"/>
</dbReference>
<dbReference type="Proteomes" id="UP000000346">
    <property type="component" value="Chromosome"/>
</dbReference>